<accession>A0AAD9MJS4</accession>
<comment type="caution">
    <text evidence="1">The sequence shown here is derived from an EMBL/GenBank/DDBJ whole genome shotgun (WGS) entry which is preliminary data.</text>
</comment>
<organism evidence="1 2">
    <name type="scientific">Prototheca wickerhamii</name>
    <dbReference type="NCBI Taxonomy" id="3111"/>
    <lineage>
        <taxon>Eukaryota</taxon>
        <taxon>Viridiplantae</taxon>
        <taxon>Chlorophyta</taxon>
        <taxon>core chlorophytes</taxon>
        <taxon>Trebouxiophyceae</taxon>
        <taxon>Chlorellales</taxon>
        <taxon>Chlorellaceae</taxon>
        <taxon>Prototheca</taxon>
    </lineage>
</organism>
<keyword evidence="2" id="KW-1185">Reference proteome</keyword>
<evidence type="ECO:0000313" key="1">
    <source>
        <dbReference type="EMBL" id="KAK2080372.1"/>
    </source>
</evidence>
<proteinExistence type="predicted"/>
<protein>
    <submittedName>
        <fullName evidence="1">Uncharacterized protein</fullName>
    </submittedName>
</protein>
<evidence type="ECO:0000313" key="2">
    <source>
        <dbReference type="Proteomes" id="UP001255856"/>
    </source>
</evidence>
<dbReference type="Proteomes" id="UP001255856">
    <property type="component" value="Unassembled WGS sequence"/>
</dbReference>
<name>A0AAD9MJS4_PROWI</name>
<dbReference type="EMBL" id="JASFZW010000001">
    <property type="protein sequence ID" value="KAK2080372.1"/>
    <property type="molecule type" value="Genomic_DNA"/>
</dbReference>
<reference evidence="1" key="1">
    <citation type="submission" date="2021-01" db="EMBL/GenBank/DDBJ databases">
        <authorList>
            <person name="Eckstrom K.M.E."/>
        </authorList>
    </citation>
    <scope>NUCLEOTIDE SEQUENCE</scope>
    <source>
        <strain evidence="1">UVCC 0001</strain>
    </source>
</reference>
<dbReference type="AlphaFoldDB" id="A0AAD9MJS4"/>
<gene>
    <name evidence="1" type="ORF">QBZ16_000225</name>
</gene>
<sequence length="312" mass="34111">MVVDRAARGLVAVAGGLEVGDRGDVRGFPAGTRFAIAGSLAKAWELGMHRVFGGDRARPPRVPYRPIAPPIPTLLVENISPIVYTIAGGTRIAIRRVARLQQPPPLRRVQVHVKNLHPDRVSVNTTHLTFTSLNWNVTQLIGVRPGSRPLKQAASFGIRLRWSVMHSSGRLTRRTKHIRGMVWAAGRDTPLAHNIGPFNPALYLSYTPDKAQVLFVASRLASGKQAIKAEPFIVRQPLPISALDALVALDYLYTWTSVSGSQVLLPALLKLNASATVDIETCFTADSLPYRLTLSNDGLETLVTWSTQDLKD</sequence>